<organism evidence="3">
    <name type="scientific">Amblyomma sculptum</name>
    <name type="common">Tick</name>
    <dbReference type="NCBI Taxonomy" id="1581419"/>
    <lineage>
        <taxon>Eukaryota</taxon>
        <taxon>Metazoa</taxon>
        <taxon>Ecdysozoa</taxon>
        <taxon>Arthropoda</taxon>
        <taxon>Chelicerata</taxon>
        <taxon>Arachnida</taxon>
        <taxon>Acari</taxon>
        <taxon>Parasitiformes</taxon>
        <taxon>Ixodida</taxon>
        <taxon>Ixodoidea</taxon>
        <taxon>Ixodidae</taxon>
        <taxon>Amblyomminae</taxon>
        <taxon>Amblyomma</taxon>
    </lineage>
</organism>
<proteinExistence type="evidence at transcript level"/>
<feature type="coiled-coil region" evidence="1">
    <location>
        <begin position="3"/>
        <end position="30"/>
    </location>
</feature>
<sequence>RKERDLKKQIERLRTTVDHYKRELKRLNEDSGFGDITYIKEQASQKDIAAIFLLNQIVNYKRKMPTWSEDVVRHCIVLRHLSTKAYEHIRKERLLKLPSRNTLQNFIGNTSGETGFSGLVEARLKSELENLNSAQSRVCSLIVDEMRIKAKLQYNKQQDCFVGHVDMGVANDPDSKSVLANSLLCFIINGLSTSYRIPVSYFF</sequence>
<evidence type="ECO:0000259" key="2">
    <source>
        <dbReference type="Pfam" id="PF21787"/>
    </source>
</evidence>
<evidence type="ECO:0000313" key="3">
    <source>
        <dbReference type="EMBL" id="JAU01009.1"/>
    </source>
</evidence>
<protein>
    <submittedName>
        <fullName evidence="3">Putative transposase protein</fullName>
    </submittedName>
</protein>
<feature type="non-terminal residue" evidence="3">
    <location>
        <position position="203"/>
    </location>
</feature>
<evidence type="ECO:0000256" key="1">
    <source>
        <dbReference type="SAM" id="Coils"/>
    </source>
</evidence>
<dbReference type="AlphaFoldDB" id="A0A1E1XNZ2"/>
<reference evidence="3" key="1">
    <citation type="submission" date="2016-09" db="EMBL/GenBank/DDBJ databases">
        <authorList>
            <person name="Capua I."/>
            <person name="De Benedictis P."/>
            <person name="Joannis T."/>
            <person name="Lombin L.H."/>
            <person name="Cattoli G."/>
        </authorList>
    </citation>
    <scope>NUCLEOTIDE SEQUENCE</scope>
</reference>
<feature type="domain" description="Transposable element P transposase-like RNase H" evidence="2">
    <location>
        <begin position="113"/>
        <end position="203"/>
    </location>
</feature>
<keyword evidence="1" id="KW-0175">Coiled coil</keyword>
<dbReference type="Pfam" id="PF21787">
    <property type="entry name" value="TNP-like_RNaseH_N"/>
    <property type="match status" value="1"/>
</dbReference>
<dbReference type="InterPro" id="IPR048365">
    <property type="entry name" value="TNP-like_RNaseH_N"/>
</dbReference>
<name>A0A1E1XNZ2_AMBSC</name>
<dbReference type="EMBL" id="GFAA01002426">
    <property type="protein sequence ID" value="JAU01009.1"/>
    <property type="molecule type" value="mRNA"/>
</dbReference>
<accession>A0A1E1XNZ2</accession>
<feature type="non-terminal residue" evidence="3">
    <location>
        <position position="1"/>
    </location>
</feature>
<reference evidence="3" key="2">
    <citation type="journal article" date="2017" name="Front. Cell. Infect. Microbiol.">
        <title>Analysis of the Salivary Gland Transcriptome of Unfed and Partially Fed Amblyomma sculptum Ticks and Descriptive Proteome of the Saliva.</title>
        <authorList>
            <person name="Esteves E."/>
            <person name="Maruyama S.R."/>
            <person name="Kawahara R."/>
            <person name="Fujita A."/>
            <person name="Martins L.A."/>
            <person name="Righi A.A."/>
            <person name="Costa F.B."/>
            <person name="Palmisano G."/>
            <person name="Labruna M.B."/>
            <person name="Sa-Nunes A."/>
            <person name="Ribeiro J.M.C."/>
            <person name="Fogaca A.C."/>
        </authorList>
    </citation>
    <scope>NUCLEOTIDE SEQUENCE</scope>
</reference>